<dbReference type="GO" id="GO:0004729">
    <property type="term" value="F:oxygen-dependent protoporphyrinogen oxidase activity"/>
    <property type="evidence" value="ECO:0007669"/>
    <property type="project" value="InterPro"/>
</dbReference>
<comment type="catalytic activity">
    <reaction evidence="7">
        <text>protoporphyrinogen IX + 3 a quinone = protoporphyrin IX + 3 a quinol</text>
        <dbReference type="Rhea" id="RHEA:65032"/>
        <dbReference type="ChEBI" id="CHEBI:24646"/>
        <dbReference type="ChEBI" id="CHEBI:57306"/>
        <dbReference type="ChEBI" id="CHEBI:57307"/>
        <dbReference type="ChEBI" id="CHEBI:132124"/>
        <dbReference type="EC" id="1.3.5.3"/>
    </reaction>
</comment>
<dbReference type="InterPro" id="IPR044264">
    <property type="entry name" value="HemG"/>
</dbReference>
<proteinExistence type="inferred from homology"/>
<evidence type="ECO:0000256" key="1">
    <source>
        <dbReference type="ARBA" id="ARBA00022630"/>
    </source>
</evidence>
<dbReference type="InterPro" id="IPR001226">
    <property type="entry name" value="Flavodoxin_CS"/>
</dbReference>
<comment type="cofactor">
    <cofactor evidence="7">
        <name>FMN</name>
        <dbReference type="ChEBI" id="CHEBI:58210"/>
    </cofactor>
    <text evidence="7">Binds 1 FMN non-covalently per subunit.</text>
</comment>
<dbReference type="SUPFAM" id="SSF52218">
    <property type="entry name" value="Flavoproteins"/>
    <property type="match status" value="1"/>
</dbReference>
<evidence type="ECO:0000256" key="6">
    <source>
        <dbReference type="ARBA" id="ARBA00023244"/>
    </source>
</evidence>
<dbReference type="OrthoDB" id="9795729at2"/>
<keyword evidence="3 7" id="KW-0547">Nucleotide-binding</keyword>
<comment type="function">
    <text evidence="7">Catalyzes the 6-electron oxidation of protoporphyrinogen IX to form protoporphyrin IX; under anaerobic conditions uses menaquinone as an electron acceptor, under aerobic conditions uses ubiquinone as an electron acceptor.</text>
</comment>
<accession>A0A377IXM2</accession>
<keyword evidence="4 7" id="KW-0560">Oxidoreductase</keyword>
<dbReference type="NCBIfam" id="NF008316">
    <property type="entry name" value="PRK11104.1"/>
    <property type="match status" value="1"/>
</dbReference>
<sequence length="168" mass="19699">MKTLILYLSHDGQTKKIAEFIQSFIDDEVVIEPLREDFDIRPFERVIIGAAIRYGHFNRLLYRFVEKNSSLLNDRKAIFFGVNLTARKPGKDNPETNPYIRKFLQRISWQPSKIAIFAGALCYPRYKWFDRVMIQLIMKITGGETDATKEIEYTNWEKVKAFAESLNP</sequence>
<keyword evidence="5" id="KW-0472">Membrane</keyword>
<feature type="domain" description="Flavodoxin" evidence="8">
    <location>
        <begin position="4"/>
        <end position="147"/>
    </location>
</feature>
<evidence type="ECO:0000256" key="7">
    <source>
        <dbReference type="HAMAP-Rule" id="MF_00853"/>
    </source>
</evidence>
<dbReference type="GO" id="GO:0010181">
    <property type="term" value="F:FMN binding"/>
    <property type="evidence" value="ECO:0007669"/>
    <property type="project" value="UniProtKB-UniRule"/>
</dbReference>
<dbReference type="RefSeq" id="WP_007243470.1">
    <property type="nucleotide sequence ID" value="NZ_JAHAHE010000017.1"/>
</dbReference>
<dbReference type="GO" id="GO:0070819">
    <property type="term" value="F:menaquinone-dependent protoporphyrinogen oxidase activity"/>
    <property type="evidence" value="ECO:0007669"/>
    <property type="project" value="UniProtKB-UniRule"/>
</dbReference>
<dbReference type="InterPro" id="IPR052200">
    <property type="entry name" value="Protoporphyrinogen_IX_DH"/>
</dbReference>
<dbReference type="HAMAP" id="MF_00853">
    <property type="entry name" value="HemG"/>
    <property type="match status" value="1"/>
</dbReference>
<evidence type="ECO:0000259" key="8">
    <source>
        <dbReference type="Pfam" id="PF12724"/>
    </source>
</evidence>
<evidence type="ECO:0000256" key="4">
    <source>
        <dbReference type="ARBA" id="ARBA00023002"/>
    </source>
</evidence>
<dbReference type="PANTHER" id="PTHR38030">
    <property type="entry name" value="PROTOPORPHYRINOGEN IX DEHYDROGENASE [MENAQUINONE]"/>
    <property type="match status" value="1"/>
</dbReference>
<dbReference type="InterPro" id="IPR026816">
    <property type="entry name" value="Flavodoxin_dom"/>
</dbReference>
<dbReference type="EC" id="1.3.5.3" evidence="7"/>
<protein>
    <recommendedName>
        <fullName evidence="7">Protoporphyrinogen IX dehydrogenase [quinone]</fullName>
        <ecNumber evidence="7">1.3.5.3</ecNumber>
    </recommendedName>
    <alternativeName>
        <fullName evidence="7">Protoporphyrinogen IX dehydrogenase [menaquinone]</fullName>
    </alternativeName>
    <alternativeName>
        <fullName evidence="7">Protoporphyrinogen IX dehydrogenase [ubiquinone]</fullName>
    </alternativeName>
    <alternativeName>
        <fullName evidence="7">Protoporphyrinogen oxidase</fullName>
        <shortName evidence="7">PPO</shortName>
    </alternativeName>
</protein>
<keyword evidence="7" id="KW-1003">Cell membrane</keyword>
<organism evidence="9 10">
    <name type="scientific">Haemophilus pittmaniae</name>
    <dbReference type="NCBI Taxonomy" id="249188"/>
    <lineage>
        <taxon>Bacteria</taxon>
        <taxon>Pseudomonadati</taxon>
        <taxon>Pseudomonadota</taxon>
        <taxon>Gammaproteobacteria</taxon>
        <taxon>Pasteurellales</taxon>
        <taxon>Pasteurellaceae</taxon>
        <taxon>Haemophilus</taxon>
    </lineage>
</organism>
<dbReference type="AlphaFoldDB" id="A0A377IXM2"/>
<evidence type="ECO:0000256" key="5">
    <source>
        <dbReference type="ARBA" id="ARBA00023136"/>
    </source>
</evidence>
<gene>
    <name evidence="9" type="primary">fldA_1</name>
    <name evidence="7" type="synonym">hemG</name>
    <name evidence="9" type="ORF">NCTC13335_00843</name>
</gene>
<dbReference type="GO" id="GO:0006782">
    <property type="term" value="P:protoporphyrinogen IX biosynthetic process"/>
    <property type="evidence" value="ECO:0007669"/>
    <property type="project" value="UniProtKB-UniRule"/>
</dbReference>
<comment type="catalytic activity">
    <reaction evidence="7">
        <text>protoporphyrinogen IX + 3 a menaquinone = protoporphyrin IX + 3 a menaquinol</text>
        <dbReference type="Rhea" id="RHEA:27409"/>
        <dbReference type="Rhea" id="RHEA-COMP:9537"/>
        <dbReference type="Rhea" id="RHEA-COMP:9539"/>
        <dbReference type="ChEBI" id="CHEBI:16374"/>
        <dbReference type="ChEBI" id="CHEBI:18151"/>
        <dbReference type="ChEBI" id="CHEBI:57306"/>
        <dbReference type="ChEBI" id="CHEBI:57307"/>
        <dbReference type="EC" id="1.3.5.3"/>
    </reaction>
</comment>
<dbReference type="EMBL" id="UGHS01000003">
    <property type="protein sequence ID" value="STO92985.1"/>
    <property type="molecule type" value="Genomic_DNA"/>
</dbReference>
<reference evidence="9 10" key="1">
    <citation type="submission" date="2018-06" db="EMBL/GenBank/DDBJ databases">
        <authorList>
            <consortium name="Pathogen Informatics"/>
            <person name="Doyle S."/>
        </authorList>
    </citation>
    <scope>NUCLEOTIDE SEQUENCE [LARGE SCALE GENOMIC DNA]</scope>
    <source>
        <strain evidence="9 10">NCTC13335</strain>
    </source>
</reference>
<dbReference type="Gene3D" id="3.40.50.360">
    <property type="match status" value="1"/>
</dbReference>
<evidence type="ECO:0000256" key="2">
    <source>
        <dbReference type="ARBA" id="ARBA00022643"/>
    </source>
</evidence>
<dbReference type="GO" id="GO:0009055">
    <property type="term" value="F:electron transfer activity"/>
    <property type="evidence" value="ECO:0007669"/>
    <property type="project" value="InterPro"/>
</dbReference>
<evidence type="ECO:0000313" key="9">
    <source>
        <dbReference type="EMBL" id="STO92985.1"/>
    </source>
</evidence>
<name>A0A377IXM2_9PAST</name>
<evidence type="ECO:0000256" key="3">
    <source>
        <dbReference type="ARBA" id="ARBA00022741"/>
    </source>
</evidence>
<comment type="subcellular location">
    <subcellularLocation>
        <location evidence="7">Cell membrane</location>
        <topology evidence="7">Peripheral membrane protein</topology>
    </subcellularLocation>
</comment>
<comment type="catalytic activity">
    <reaction evidence="7">
        <text>protoporphyrinogen IX + 3 a ubiquinone = protoporphyrin IX + 3 a ubiquinol</text>
        <dbReference type="Rhea" id="RHEA:63936"/>
        <dbReference type="Rhea" id="RHEA-COMP:9565"/>
        <dbReference type="Rhea" id="RHEA-COMP:9566"/>
        <dbReference type="ChEBI" id="CHEBI:16389"/>
        <dbReference type="ChEBI" id="CHEBI:17976"/>
        <dbReference type="ChEBI" id="CHEBI:57306"/>
        <dbReference type="ChEBI" id="CHEBI:57307"/>
    </reaction>
</comment>
<dbReference type="Pfam" id="PF12724">
    <property type="entry name" value="Flavodoxin_5"/>
    <property type="match status" value="1"/>
</dbReference>
<dbReference type="InterPro" id="IPR029039">
    <property type="entry name" value="Flavoprotein-like_sf"/>
</dbReference>
<dbReference type="PANTHER" id="PTHR38030:SF2">
    <property type="entry name" value="PROTOPORPHYRINOGEN IX DEHYDROGENASE [QUINONE]"/>
    <property type="match status" value="1"/>
</dbReference>
<comment type="similarity">
    <text evidence="7">Belongs to the HemG family.</text>
</comment>
<dbReference type="Proteomes" id="UP000255264">
    <property type="component" value="Unassembled WGS sequence"/>
</dbReference>
<keyword evidence="2 7" id="KW-0288">FMN</keyword>
<keyword evidence="1 7" id="KW-0285">Flavoprotein</keyword>
<keyword evidence="6 7" id="KW-0627">Porphyrin biosynthesis</keyword>
<keyword evidence="10" id="KW-1185">Reference proteome</keyword>
<evidence type="ECO:0000313" key="10">
    <source>
        <dbReference type="Proteomes" id="UP000255264"/>
    </source>
</evidence>
<comment type="pathway">
    <text evidence="7">Porphyrin-containing compound metabolism; protoporphyrin-IX biosynthesis; protoporphyrin-IX from protoporphyrinogen-IX: step 1/1.</text>
</comment>
<dbReference type="UniPathway" id="UPA00251">
    <property type="reaction ID" value="UER00324"/>
</dbReference>
<dbReference type="PROSITE" id="PS00201">
    <property type="entry name" value="FLAVODOXIN"/>
    <property type="match status" value="1"/>
</dbReference>
<dbReference type="GO" id="GO:0005886">
    <property type="term" value="C:plasma membrane"/>
    <property type="evidence" value="ECO:0007669"/>
    <property type="project" value="UniProtKB-SubCell"/>
</dbReference>